<gene>
    <name evidence="2" type="ORF">SDC9_202731</name>
</gene>
<dbReference type="AlphaFoldDB" id="A0A645IW10"/>
<name>A0A645IW10_9ZZZZ</name>
<reference evidence="2" key="1">
    <citation type="submission" date="2019-08" db="EMBL/GenBank/DDBJ databases">
        <authorList>
            <person name="Kucharzyk K."/>
            <person name="Murdoch R.W."/>
            <person name="Higgins S."/>
            <person name="Loffler F."/>
        </authorList>
    </citation>
    <scope>NUCLEOTIDE SEQUENCE</scope>
</reference>
<evidence type="ECO:0000259" key="1">
    <source>
        <dbReference type="Pfam" id="PF16199"/>
    </source>
</evidence>
<dbReference type="InterPro" id="IPR032432">
    <property type="entry name" value="Radical_SAM_C"/>
</dbReference>
<feature type="domain" description="Radical SAM C-terminal extension" evidence="1">
    <location>
        <begin position="1"/>
        <end position="70"/>
    </location>
</feature>
<evidence type="ECO:0000313" key="2">
    <source>
        <dbReference type="EMBL" id="MPN55052.1"/>
    </source>
</evidence>
<comment type="caution">
    <text evidence="2">The sequence shown here is derived from an EMBL/GenBank/DDBJ whole genome shotgun (WGS) entry which is preliminary data.</text>
</comment>
<accession>A0A645IW10</accession>
<proteinExistence type="predicted"/>
<organism evidence="2">
    <name type="scientific">bioreactor metagenome</name>
    <dbReference type="NCBI Taxonomy" id="1076179"/>
    <lineage>
        <taxon>unclassified sequences</taxon>
        <taxon>metagenomes</taxon>
        <taxon>ecological metagenomes</taxon>
    </lineage>
</organism>
<protein>
    <recommendedName>
        <fullName evidence="1">Radical SAM C-terminal extension domain-containing protein</fullName>
    </recommendedName>
</protein>
<dbReference type="EMBL" id="VSSQ01123867">
    <property type="protein sequence ID" value="MPN55052.1"/>
    <property type="molecule type" value="Genomic_DNA"/>
</dbReference>
<sequence>MSRQYAEHPEWFKLYTADEYIDLVIDFIELLNPKIAIERMISQSPPGFVISPEWGLKNFEFIMRVDKRLAQRNTYQGKLYNESYKSQEL</sequence>
<dbReference type="Pfam" id="PF16199">
    <property type="entry name" value="Radical_SAM_C"/>
    <property type="match status" value="1"/>
</dbReference>